<evidence type="ECO:0000313" key="3">
    <source>
        <dbReference type="EMBL" id="EON32995.1"/>
    </source>
</evidence>
<protein>
    <recommendedName>
        <fullName evidence="5">Glycosyltransferase RgtA/B/C/D-like domain-containing protein</fullName>
    </recommendedName>
</protein>
<feature type="transmembrane region" description="Helical" evidence="2">
    <location>
        <begin position="252"/>
        <end position="278"/>
    </location>
</feature>
<sequence length="582" mass="63035">MTATPTIEPITTARESAATGSTAAGSAARVRPPWRRVATPWVLLALCLACFVHGVRTIPTSAFNQFGLLAGASPTYAISIVLAALGFGVAIRQRNSPAAVTAIVAMVVCQRLPRAISTEEPMYAWTYKHLGVVDHVQQSHSLAHGVDVYNGWPGLFALTAWLSDLTGVEPIDIAHGFTPVFCLALAALVYAAARAWRLTRDQSLTATFLVVSLNWVEQDYFAPQAFAILLTVGILVLMGLSRTRPAGTLALVILFAALAISHQLTPYWVLGAACLLVLGRQLKPWWVVLLMAAALAAVLAYNFDVVSQYTLFSSDVTGNARTNGAGLTGMAGQVVASWVMRLLTVSMWGATATVLLIRWRRRQPVWALGVLALSPILILGGQSYGGEAVFRVFLYSLVGCAFVLAPVLVSGLRSRPAMSVPAFAVFLLVTVMAAQASSANWYTNLIGAPQVAASEELLEGNVFPAYVTPLVPTWPERSAGDYVRFAEFTDTYDHSLMFVPGMRGRSFASDTDYQQFMSVVTGRDRPTYLVLSEPMRAYGAYFGMFPADSVANLRAHVSTDPRWEVVDDRPGAWVYLYQEALR</sequence>
<feature type="transmembrane region" description="Helical" evidence="2">
    <location>
        <begin position="173"/>
        <end position="193"/>
    </location>
</feature>
<feature type="transmembrane region" description="Helical" evidence="2">
    <location>
        <begin position="67"/>
        <end position="91"/>
    </location>
</feature>
<feature type="transmembrane region" description="Helical" evidence="2">
    <location>
        <begin position="388"/>
        <end position="409"/>
    </location>
</feature>
<organism evidence="3 4">
    <name type="scientific">Gordonia terrae C-6</name>
    <dbReference type="NCBI Taxonomy" id="1316928"/>
    <lineage>
        <taxon>Bacteria</taxon>
        <taxon>Bacillati</taxon>
        <taxon>Actinomycetota</taxon>
        <taxon>Actinomycetes</taxon>
        <taxon>Mycobacteriales</taxon>
        <taxon>Gordoniaceae</taxon>
        <taxon>Gordonia</taxon>
    </lineage>
</organism>
<evidence type="ECO:0008006" key="5">
    <source>
        <dbReference type="Google" id="ProtNLM"/>
    </source>
</evidence>
<name>R7YAG9_9ACTN</name>
<dbReference type="OrthoDB" id="139907at2"/>
<proteinExistence type="predicted"/>
<reference evidence="3 4" key="1">
    <citation type="journal article" date="2013" name="Genome Announc.">
        <title>Draft Genome Sequence of a Benzothiophene-Desulfurizing Bacterium, Gordona terrae Strain C-6.</title>
        <authorList>
            <person name="Wang W."/>
            <person name="Ma T."/>
            <person name="Ren Y."/>
            <person name="Li G."/>
        </authorList>
    </citation>
    <scope>NUCLEOTIDE SEQUENCE [LARGE SCALE GENOMIC DNA]</scope>
    <source>
        <strain evidence="3 4">C-6</strain>
    </source>
</reference>
<feature type="transmembrane region" description="Helical" evidence="2">
    <location>
        <begin position="285"/>
        <end position="303"/>
    </location>
</feature>
<evidence type="ECO:0000256" key="2">
    <source>
        <dbReference type="SAM" id="Phobius"/>
    </source>
</evidence>
<evidence type="ECO:0000313" key="4">
    <source>
        <dbReference type="Proteomes" id="UP000013569"/>
    </source>
</evidence>
<feature type="transmembrane region" description="Helical" evidence="2">
    <location>
        <begin position="364"/>
        <end position="382"/>
    </location>
</feature>
<dbReference type="Proteomes" id="UP000013569">
    <property type="component" value="Unassembled WGS sequence"/>
</dbReference>
<keyword evidence="2" id="KW-1133">Transmembrane helix</keyword>
<feature type="transmembrane region" description="Helical" evidence="2">
    <location>
        <begin position="421"/>
        <end position="442"/>
    </location>
</feature>
<dbReference type="EMBL" id="AQPW01000009">
    <property type="protein sequence ID" value="EON32995.1"/>
    <property type="molecule type" value="Genomic_DNA"/>
</dbReference>
<keyword evidence="2" id="KW-0472">Membrane</keyword>
<dbReference type="RefSeq" id="WP_010842430.1">
    <property type="nucleotide sequence ID" value="NZ_AQPW01000009.1"/>
</dbReference>
<dbReference type="AlphaFoldDB" id="R7YAG9"/>
<feature type="region of interest" description="Disordered" evidence="1">
    <location>
        <begin position="1"/>
        <end position="24"/>
    </location>
</feature>
<feature type="transmembrane region" description="Helical" evidence="2">
    <location>
        <begin position="220"/>
        <end position="240"/>
    </location>
</feature>
<accession>R7YAG9</accession>
<gene>
    <name evidence="3" type="ORF">GTC6_10034</name>
</gene>
<feature type="transmembrane region" description="Helical" evidence="2">
    <location>
        <begin position="37"/>
        <end position="55"/>
    </location>
</feature>
<feature type="transmembrane region" description="Helical" evidence="2">
    <location>
        <begin position="338"/>
        <end position="357"/>
    </location>
</feature>
<keyword evidence="2" id="KW-0812">Transmembrane</keyword>
<dbReference type="PATRIC" id="fig|1316928.3.peg.2006"/>
<evidence type="ECO:0000256" key="1">
    <source>
        <dbReference type="SAM" id="MobiDB-lite"/>
    </source>
</evidence>
<comment type="caution">
    <text evidence="3">The sequence shown here is derived from an EMBL/GenBank/DDBJ whole genome shotgun (WGS) entry which is preliminary data.</text>
</comment>